<dbReference type="PIRSF" id="PIRSF033367">
    <property type="entry name" value="UCP033367_VanZ"/>
    <property type="match status" value="1"/>
</dbReference>
<keyword evidence="1" id="KW-0472">Membrane</keyword>
<dbReference type="EMBL" id="QFBC01000002">
    <property type="protein sequence ID" value="PWE57101.1"/>
    <property type="molecule type" value="Genomic_DNA"/>
</dbReference>
<organism evidence="2 3">
    <name type="scientific">Metarhizobium album</name>
    <dbReference type="NCBI Taxonomy" id="2182425"/>
    <lineage>
        <taxon>Bacteria</taxon>
        <taxon>Pseudomonadati</taxon>
        <taxon>Pseudomonadota</taxon>
        <taxon>Alphaproteobacteria</taxon>
        <taxon>Hyphomicrobiales</taxon>
        <taxon>Rhizobiaceae</taxon>
        <taxon>Metarhizobium</taxon>
    </lineage>
</organism>
<protein>
    <submittedName>
        <fullName evidence="2">VanZ family protein</fullName>
    </submittedName>
</protein>
<proteinExistence type="predicted"/>
<reference evidence="2 3" key="1">
    <citation type="submission" date="2018-05" db="EMBL/GenBank/DDBJ databases">
        <title>The draft genome of strain NS-104.</title>
        <authorList>
            <person name="Hang P."/>
            <person name="Jiang J."/>
        </authorList>
    </citation>
    <scope>NUCLEOTIDE SEQUENCE [LARGE SCALE GENOMIC DNA]</scope>
    <source>
        <strain evidence="2 3">NS-104</strain>
    </source>
</reference>
<dbReference type="AlphaFoldDB" id="A0A2U2DUY2"/>
<keyword evidence="1" id="KW-0812">Transmembrane</keyword>
<gene>
    <name evidence="2" type="ORF">DEM27_05520</name>
</gene>
<keyword evidence="1" id="KW-1133">Transmembrane helix</keyword>
<dbReference type="RefSeq" id="WP_109457204.1">
    <property type="nucleotide sequence ID" value="NZ_QFBC01000002.1"/>
</dbReference>
<dbReference type="InterPro" id="IPR017015">
    <property type="entry name" value="UCP033367_VanZ"/>
</dbReference>
<dbReference type="OrthoDB" id="7908547at2"/>
<feature type="transmembrane region" description="Helical" evidence="1">
    <location>
        <begin position="41"/>
        <end position="70"/>
    </location>
</feature>
<feature type="transmembrane region" description="Helical" evidence="1">
    <location>
        <begin position="6"/>
        <end position="29"/>
    </location>
</feature>
<evidence type="ECO:0000313" key="3">
    <source>
        <dbReference type="Proteomes" id="UP000245252"/>
    </source>
</evidence>
<name>A0A2U2DUY2_9HYPH</name>
<feature type="transmembrane region" description="Helical" evidence="1">
    <location>
        <begin position="90"/>
        <end position="107"/>
    </location>
</feature>
<evidence type="ECO:0000256" key="1">
    <source>
        <dbReference type="SAM" id="Phobius"/>
    </source>
</evidence>
<evidence type="ECO:0000313" key="2">
    <source>
        <dbReference type="EMBL" id="PWE57101.1"/>
    </source>
</evidence>
<sequence>MTTTRFFQIAAWLCLFAIIFATISPISLRPRDFLPVDADRALAFFVMSALFVIAYPRYFLACAVLLVIGAGAIELLQYLAPTRHAQAHDAMIKAIGAIAGILVGWVANRLRLRFLPQG</sequence>
<accession>A0A2U2DUY2</accession>
<comment type="caution">
    <text evidence="2">The sequence shown here is derived from an EMBL/GenBank/DDBJ whole genome shotgun (WGS) entry which is preliminary data.</text>
</comment>
<dbReference type="Proteomes" id="UP000245252">
    <property type="component" value="Unassembled WGS sequence"/>
</dbReference>
<keyword evidence="3" id="KW-1185">Reference proteome</keyword>